<feature type="compositionally biased region" description="Polar residues" evidence="2">
    <location>
        <begin position="572"/>
        <end position="606"/>
    </location>
</feature>
<evidence type="ECO:0000259" key="3">
    <source>
        <dbReference type="Pfam" id="PF07727"/>
    </source>
</evidence>
<dbReference type="PANTHER" id="PTHR11439">
    <property type="entry name" value="GAG-POL-RELATED RETROTRANSPOSON"/>
    <property type="match status" value="1"/>
</dbReference>
<dbReference type="Pfam" id="PF07727">
    <property type="entry name" value="RVT_2"/>
    <property type="match status" value="1"/>
</dbReference>
<accession>A0A6L2K281</accession>
<feature type="domain" description="Reverse transcriptase Ty1/copia-type" evidence="3">
    <location>
        <begin position="393"/>
        <end position="468"/>
    </location>
</feature>
<sequence>MPPTRDLSFTGLDEFVNKPVTENCRAKSSEKEPKVVRKNNDAPIIEEWVSDNKEKDVSQPKIEKKIVRPSIVKKKFVKSKQQENTARKTVIQVEHHGKNTHSLRGNQRNWNNMMSQKLGNNFEMFNKACYVCGSFDHLQGNLQIDLQDQRVIDSGCSRLMTGNMSYHTNYEEIDGYYFAFGGNPKGEKIHEKISVMMDPNLQVMMERRLMKIQEKKINVMIRKRKIINSTNNVNTISSTVDTTGTNRVNVVGENISIKLPFDLKMPALEDVDIFDFPINDKDDDVVADMNNLDTIIQVSPTPTIRIHKDHPLDQVIEDLHSATQTRKMAKNFKEHGFVSTIQQRTNHKDLQNCLFACFLSPEEPKKDLKIQTFLIEYTRLKKHCMDYIKLPKLDDIIFGSTKKRLCIAFEKLMHEKFQMSSMRELTFFLRLQVKQKMDGTFISEDKYVAKILKKIRFTEVKTVSTPMETQMPLLKDEDGKEVDVHMYRSLIGSLMYLTSSRLDIMFAVCAYARYKVNPKVSHLYDVKRIFRLGKGFSGKVTPLFQTMVIQNQSKLGEDEAVHKELGDSLVRASTTASSLRAEQDSGNITKTQSKATPNESSSQGRNSRVGPRCRETMGDTTSQIRFESVSKHPNNLLFTRGNILRSDEDSMKLNELMALCTTLQNMVLDLEKTTTTQRNEIDSLKRRVKKIKKRNRSRTHKLKRLYKVGLSARVESSGYEESLEMFDVDDLGGDEVFVAGQNENVVEEVVNAAQVSTTTTSITITTEEITLDQALESLKTSKPKVKGIVFQDLDEEEVAIDDIPLAVKSPRIVDWKIHKEKLLTNKDLYKLIKARYGSTRPVDNMDYLLWSDMKTMFEPHVEYEIYMLVKYKYPLKPPTLSMMLEKKLQIDYESKIAYQLSGVSAAHELQENILSSYYCCSGDTDNSGILFDKGNDQCLETQSNTSRDESSISRNECNDKITFVDDTDIRPSYDTKPMAEFDSNTTLDLSYMCDNDNQVDQNAEACYDERVALANLIANLKLNIDKNKKIQNQLKKANATLTQELKEFKSTLEETNITLGESNSTRDSCLIALQSKQTELEMYKTLNGCTVDYDKLKHLHYIQSLKKEIDELESDKADFSNIYDLLLQEFISKDVMCSYLHSLSDFDAYNELKCLYLHKVKECECLAEKVSKQNENVSKEGYNELLRSFAKLEKHLISLELALQQFDVSNDLKKPVTQHSWLQVRKSSFVKPYDVNAPSLSRIRPKHVSFQSPNEFVGSNDMVHKYYLEEAKNKAQL</sequence>
<evidence type="ECO:0000256" key="2">
    <source>
        <dbReference type="SAM" id="MobiDB-lite"/>
    </source>
</evidence>
<gene>
    <name evidence="4" type="ORF">Tci_015381</name>
</gene>
<dbReference type="EMBL" id="BKCJ010001704">
    <property type="protein sequence ID" value="GEU43403.1"/>
    <property type="molecule type" value="Genomic_DNA"/>
</dbReference>
<keyword evidence="1" id="KW-0175">Coiled coil</keyword>
<protein>
    <submittedName>
        <fullName evidence="4">Uncharacterized mitochondrial protein AtMg00810-like</fullName>
    </submittedName>
</protein>
<name>A0A6L2K281_TANCI</name>
<feature type="coiled-coil region" evidence="1">
    <location>
        <begin position="1102"/>
        <end position="1129"/>
    </location>
</feature>
<comment type="caution">
    <text evidence="4">The sequence shown here is derived from an EMBL/GenBank/DDBJ whole genome shotgun (WGS) entry which is preliminary data.</text>
</comment>
<dbReference type="InterPro" id="IPR013103">
    <property type="entry name" value="RVT_2"/>
</dbReference>
<feature type="region of interest" description="Disordered" evidence="2">
    <location>
        <begin position="572"/>
        <end position="620"/>
    </location>
</feature>
<organism evidence="4">
    <name type="scientific">Tanacetum cinerariifolium</name>
    <name type="common">Dalmatian daisy</name>
    <name type="synonym">Chrysanthemum cinerariifolium</name>
    <dbReference type="NCBI Taxonomy" id="118510"/>
    <lineage>
        <taxon>Eukaryota</taxon>
        <taxon>Viridiplantae</taxon>
        <taxon>Streptophyta</taxon>
        <taxon>Embryophyta</taxon>
        <taxon>Tracheophyta</taxon>
        <taxon>Spermatophyta</taxon>
        <taxon>Magnoliopsida</taxon>
        <taxon>eudicotyledons</taxon>
        <taxon>Gunneridae</taxon>
        <taxon>Pentapetalae</taxon>
        <taxon>asterids</taxon>
        <taxon>campanulids</taxon>
        <taxon>Asterales</taxon>
        <taxon>Asteraceae</taxon>
        <taxon>Asteroideae</taxon>
        <taxon>Anthemideae</taxon>
        <taxon>Anthemidinae</taxon>
        <taxon>Tanacetum</taxon>
    </lineage>
</organism>
<feature type="coiled-coil region" evidence="1">
    <location>
        <begin position="1027"/>
        <end position="1058"/>
    </location>
</feature>
<dbReference type="AlphaFoldDB" id="A0A6L2K281"/>
<reference evidence="4" key="1">
    <citation type="journal article" date="2019" name="Sci. Rep.">
        <title>Draft genome of Tanacetum cinerariifolium, the natural source of mosquito coil.</title>
        <authorList>
            <person name="Yamashiro T."/>
            <person name="Shiraishi A."/>
            <person name="Satake H."/>
            <person name="Nakayama K."/>
        </authorList>
    </citation>
    <scope>NUCLEOTIDE SEQUENCE</scope>
</reference>
<evidence type="ECO:0000313" key="4">
    <source>
        <dbReference type="EMBL" id="GEU43403.1"/>
    </source>
</evidence>
<dbReference type="PANTHER" id="PTHR11439:SF495">
    <property type="entry name" value="REVERSE TRANSCRIPTASE, RNA-DEPENDENT DNA POLYMERASE-RELATED"/>
    <property type="match status" value="1"/>
</dbReference>
<evidence type="ECO:0000256" key="1">
    <source>
        <dbReference type="SAM" id="Coils"/>
    </source>
</evidence>
<proteinExistence type="predicted"/>